<dbReference type="InterPro" id="IPR038418">
    <property type="entry name" value="6-PTP_synth/QueD_sf"/>
</dbReference>
<dbReference type="UniPathway" id="UPA00391"/>
<dbReference type="PANTHER" id="PTHR12589:SF7">
    <property type="entry name" value="6-PYRUVOYL TETRAHYDROBIOPTERIN SYNTHASE"/>
    <property type="match status" value="1"/>
</dbReference>
<evidence type="ECO:0000313" key="12">
    <source>
        <dbReference type="EMBL" id="THV20576.1"/>
    </source>
</evidence>
<organism evidence="12 13">
    <name type="scientific">Peteryoungia ipomoeae</name>
    <dbReference type="NCBI Taxonomy" id="1210932"/>
    <lineage>
        <taxon>Bacteria</taxon>
        <taxon>Pseudomonadati</taxon>
        <taxon>Pseudomonadota</taxon>
        <taxon>Alphaproteobacteria</taxon>
        <taxon>Hyphomicrobiales</taxon>
        <taxon>Rhizobiaceae</taxon>
        <taxon>Peteryoungia</taxon>
    </lineage>
</organism>
<comment type="similarity">
    <text evidence="4">Belongs to the PTPS family. QueD subfamily.</text>
</comment>
<dbReference type="InterPro" id="IPR007115">
    <property type="entry name" value="6-PTP_synth/QueD"/>
</dbReference>
<protein>
    <recommendedName>
        <fullName evidence="6">6-carboxy-5,6,7,8-tetrahydropterin synthase</fullName>
        <ecNumber evidence="5">4.1.2.50</ecNumber>
    </recommendedName>
    <alternativeName>
        <fullName evidence="10">Queuosine biosynthesis protein QueD</fullName>
    </alternativeName>
</protein>
<keyword evidence="8" id="KW-0862">Zinc</keyword>
<evidence type="ECO:0000256" key="9">
    <source>
        <dbReference type="ARBA" id="ARBA00023239"/>
    </source>
</evidence>
<name>A0A4V4HM26_9HYPH</name>
<dbReference type="SUPFAM" id="SSF55620">
    <property type="entry name" value="Tetrahydrobiopterin biosynthesis enzymes-like"/>
    <property type="match status" value="1"/>
</dbReference>
<keyword evidence="9" id="KW-0456">Lyase</keyword>
<evidence type="ECO:0000256" key="6">
    <source>
        <dbReference type="ARBA" id="ARBA00018141"/>
    </source>
</evidence>
<dbReference type="GO" id="GO:0046872">
    <property type="term" value="F:metal ion binding"/>
    <property type="evidence" value="ECO:0007669"/>
    <property type="project" value="UniProtKB-KW"/>
</dbReference>
<evidence type="ECO:0000313" key="13">
    <source>
        <dbReference type="Proteomes" id="UP000308828"/>
    </source>
</evidence>
<evidence type="ECO:0000256" key="10">
    <source>
        <dbReference type="ARBA" id="ARBA00031449"/>
    </source>
</evidence>
<evidence type="ECO:0000256" key="4">
    <source>
        <dbReference type="ARBA" id="ARBA00008900"/>
    </source>
</evidence>
<dbReference type="GO" id="GO:0070497">
    <property type="term" value="F:6-carboxytetrahydropterin synthase activity"/>
    <property type="evidence" value="ECO:0007669"/>
    <property type="project" value="UniProtKB-EC"/>
</dbReference>
<dbReference type="EMBL" id="STGV01000007">
    <property type="protein sequence ID" value="THV20576.1"/>
    <property type="molecule type" value="Genomic_DNA"/>
</dbReference>
<dbReference type="RefSeq" id="WP_136600037.1">
    <property type="nucleotide sequence ID" value="NZ_STGV01000007.1"/>
</dbReference>
<comment type="caution">
    <text evidence="12">The sequence shown here is derived from an EMBL/GenBank/DDBJ whole genome shotgun (WGS) entry which is preliminary data.</text>
</comment>
<dbReference type="PANTHER" id="PTHR12589">
    <property type="entry name" value="PYRUVOYL TETRAHYDROBIOPTERIN SYNTHASE"/>
    <property type="match status" value="1"/>
</dbReference>
<evidence type="ECO:0000256" key="2">
    <source>
        <dbReference type="ARBA" id="ARBA00002285"/>
    </source>
</evidence>
<dbReference type="EC" id="4.1.2.50" evidence="5"/>
<dbReference type="Proteomes" id="UP000308828">
    <property type="component" value="Unassembled WGS sequence"/>
</dbReference>
<dbReference type="Gene3D" id="3.30.479.10">
    <property type="entry name" value="6-pyruvoyl tetrahydropterin synthase/QueD"/>
    <property type="match status" value="1"/>
</dbReference>
<dbReference type="Pfam" id="PF01242">
    <property type="entry name" value="PTPS"/>
    <property type="match status" value="1"/>
</dbReference>
<dbReference type="OrthoDB" id="9804698at2"/>
<dbReference type="AlphaFoldDB" id="A0A4V4HM26"/>
<comment type="catalytic activity">
    <reaction evidence="11">
        <text>7,8-dihydroneopterin 3'-triphosphate + H2O = 6-carboxy-5,6,7,8-tetrahydropterin + triphosphate + acetaldehyde + 2 H(+)</text>
        <dbReference type="Rhea" id="RHEA:27966"/>
        <dbReference type="ChEBI" id="CHEBI:15343"/>
        <dbReference type="ChEBI" id="CHEBI:15377"/>
        <dbReference type="ChEBI" id="CHEBI:15378"/>
        <dbReference type="ChEBI" id="CHEBI:18036"/>
        <dbReference type="ChEBI" id="CHEBI:58462"/>
        <dbReference type="ChEBI" id="CHEBI:61032"/>
        <dbReference type="EC" id="4.1.2.50"/>
    </reaction>
</comment>
<evidence type="ECO:0000256" key="3">
    <source>
        <dbReference type="ARBA" id="ARBA00005061"/>
    </source>
</evidence>
<sequence>MADGHLITREIGIDAAHRIPFHASKCCNLHGHRYRIAATCSGPLFDAGEQEGMVLDFGFLKAEMMEQIDAACDHGMMIWIDDPWIRSFLALPESPQGVATLEQYRAEMRETGQKLIMGPFGKTLLMTTVPTAENLARHWFNLLAPRVKARSGNQATLLRIDVWETPNCVATYTAPQVNGGSV</sequence>
<comment type="pathway">
    <text evidence="3">Purine metabolism; 7-cyano-7-deazaguanine biosynthesis.</text>
</comment>
<comment type="function">
    <text evidence="2">Catalyzes the conversion of 7,8-dihydroneopterin triphosphate (H2NTP) to 6-carboxy-5,6,7,8-tetrahydropterin (CPH4) and acetaldehyde.</text>
</comment>
<accession>A0A4V4HM26</accession>
<evidence type="ECO:0000256" key="8">
    <source>
        <dbReference type="ARBA" id="ARBA00022833"/>
    </source>
</evidence>
<keyword evidence="7" id="KW-0479">Metal-binding</keyword>
<comment type="cofactor">
    <cofactor evidence="1">
        <name>Zn(2+)</name>
        <dbReference type="ChEBI" id="CHEBI:29105"/>
    </cofactor>
</comment>
<evidence type="ECO:0000256" key="7">
    <source>
        <dbReference type="ARBA" id="ARBA00022723"/>
    </source>
</evidence>
<reference evidence="12 13" key="1">
    <citation type="submission" date="2019-04" db="EMBL/GenBank/DDBJ databases">
        <title>Genome sequence of strain shin9-1.</title>
        <authorList>
            <person name="Gao J."/>
            <person name="Sun J."/>
        </authorList>
    </citation>
    <scope>NUCLEOTIDE SEQUENCE [LARGE SCALE GENOMIC DNA]</scope>
    <source>
        <strain evidence="13">shin9-1</strain>
    </source>
</reference>
<evidence type="ECO:0000256" key="1">
    <source>
        <dbReference type="ARBA" id="ARBA00001947"/>
    </source>
</evidence>
<keyword evidence="13" id="KW-1185">Reference proteome</keyword>
<proteinExistence type="inferred from homology"/>
<evidence type="ECO:0000256" key="11">
    <source>
        <dbReference type="ARBA" id="ARBA00048807"/>
    </source>
</evidence>
<evidence type="ECO:0000256" key="5">
    <source>
        <dbReference type="ARBA" id="ARBA00012982"/>
    </source>
</evidence>
<gene>
    <name evidence="12" type="ORF">FAA97_18430</name>
</gene>